<proteinExistence type="predicted"/>
<gene>
    <name evidence="2" type="ORF">ELQ35_04445</name>
</gene>
<dbReference type="AlphaFoldDB" id="A0A433HTD4"/>
<feature type="compositionally biased region" description="Acidic residues" evidence="1">
    <location>
        <begin position="177"/>
        <end position="187"/>
    </location>
</feature>
<evidence type="ECO:0000256" key="1">
    <source>
        <dbReference type="SAM" id="MobiDB-lite"/>
    </source>
</evidence>
<reference evidence="2 3" key="1">
    <citation type="submission" date="2018-12" db="EMBL/GenBank/DDBJ databases">
        <title>Bacillus chawlae sp. nov., Bacillus glennii sp. nov., and Bacillus saganii sp. nov. Isolated from the Vehicle Assembly Building at Kennedy Space Center where the Viking Spacecraft were Assembled.</title>
        <authorList>
            <person name="Seuylemezian A."/>
            <person name="Vaishampayan P."/>
        </authorList>
    </citation>
    <scope>NUCLEOTIDE SEQUENCE [LARGE SCALE GENOMIC DNA]</scope>
    <source>
        <strain evidence="2 3">L5</strain>
    </source>
</reference>
<feature type="region of interest" description="Disordered" evidence="1">
    <location>
        <begin position="168"/>
        <end position="188"/>
    </location>
</feature>
<keyword evidence="3" id="KW-1185">Reference proteome</keyword>
<organism evidence="2 3">
    <name type="scientific">Peribacillus cavernae</name>
    <dbReference type="NCBI Taxonomy" id="1674310"/>
    <lineage>
        <taxon>Bacteria</taxon>
        <taxon>Bacillati</taxon>
        <taxon>Bacillota</taxon>
        <taxon>Bacilli</taxon>
        <taxon>Bacillales</taxon>
        <taxon>Bacillaceae</taxon>
        <taxon>Peribacillus</taxon>
    </lineage>
</organism>
<dbReference type="Proteomes" id="UP000267430">
    <property type="component" value="Unassembled WGS sequence"/>
</dbReference>
<protein>
    <submittedName>
        <fullName evidence="2">Uncharacterized protein</fullName>
    </submittedName>
</protein>
<sequence length="196" mass="22282">MKKTTPAGIQRGQAITFRLPSDTPDHILRQIQQLKETEKRNFSSKIAEFVIEGAGNSSFQDREMITIPLPQKLSKTQRDWLKHAHSEALLGSIIYQLLSDPLRATALLASLNSNEIEIDKALYLQEDTEDLNERTNREAVALNEKASYLLENDNDLDEFDWNDTVIEDSKEKSEQETSGEESLDDLLGDFLAQMNK</sequence>
<accession>A0A433HTD4</accession>
<dbReference type="RefSeq" id="WP_126863624.1">
    <property type="nucleotide sequence ID" value="NZ_JAUSTX010000004.1"/>
</dbReference>
<evidence type="ECO:0000313" key="2">
    <source>
        <dbReference type="EMBL" id="RUQ31601.1"/>
    </source>
</evidence>
<dbReference type="OrthoDB" id="2691481at2"/>
<name>A0A433HTD4_9BACI</name>
<dbReference type="EMBL" id="RYZZ01000005">
    <property type="protein sequence ID" value="RUQ31601.1"/>
    <property type="molecule type" value="Genomic_DNA"/>
</dbReference>
<evidence type="ECO:0000313" key="3">
    <source>
        <dbReference type="Proteomes" id="UP000267430"/>
    </source>
</evidence>
<comment type="caution">
    <text evidence="2">The sequence shown here is derived from an EMBL/GenBank/DDBJ whole genome shotgun (WGS) entry which is preliminary data.</text>
</comment>